<accession>A0A1G9VYJ3</accession>
<name>A0A1G9VYJ3_9GAMM</name>
<dbReference type="STRING" id="48727.SAMN05192555_11925"/>
<sequence length="106" mass="11956">MAHATGLQFTLALASDDALDLAVLDFTLEESLSAPFRLAVEFASRDPDLSPEAFLDRELTLTLWQDGEALRRVHGIAAEFSRGDRGHRRTFYTLVIRPALWRLSLR</sequence>
<keyword evidence="2" id="KW-1185">Reference proteome</keyword>
<dbReference type="Proteomes" id="UP000199107">
    <property type="component" value="Unassembled WGS sequence"/>
</dbReference>
<gene>
    <name evidence="1" type="ORF">SAMN05192555_11925</name>
</gene>
<organism evidence="1 2">
    <name type="scientific">Franzmannia pantelleriensis</name>
    <dbReference type="NCBI Taxonomy" id="48727"/>
    <lineage>
        <taxon>Bacteria</taxon>
        <taxon>Pseudomonadati</taxon>
        <taxon>Pseudomonadota</taxon>
        <taxon>Gammaproteobacteria</taxon>
        <taxon>Oceanospirillales</taxon>
        <taxon>Halomonadaceae</taxon>
        <taxon>Franzmannia</taxon>
    </lineage>
</organism>
<dbReference type="RefSeq" id="WP_281243323.1">
    <property type="nucleotide sequence ID" value="NZ_FNGH01000019.1"/>
</dbReference>
<dbReference type="SUPFAM" id="SSF69279">
    <property type="entry name" value="Phage tail proteins"/>
    <property type="match status" value="1"/>
</dbReference>
<dbReference type="EMBL" id="FNGH01000019">
    <property type="protein sequence ID" value="SDM76986.1"/>
    <property type="molecule type" value="Genomic_DNA"/>
</dbReference>
<reference evidence="2" key="1">
    <citation type="submission" date="2016-10" db="EMBL/GenBank/DDBJ databases">
        <authorList>
            <person name="Varghese N."/>
            <person name="Submissions S."/>
        </authorList>
    </citation>
    <scope>NUCLEOTIDE SEQUENCE [LARGE SCALE GENOMIC DNA]</scope>
    <source>
        <strain evidence="2">AAP</strain>
    </source>
</reference>
<evidence type="ECO:0000313" key="2">
    <source>
        <dbReference type="Proteomes" id="UP000199107"/>
    </source>
</evidence>
<dbReference type="Pfam" id="PF05954">
    <property type="entry name" value="Phage_GPD"/>
    <property type="match status" value="1"/>
</dbReference>
<dbReference type="Gene3D" id="2.30.110.50">
    <property type="match status" value="1"/>
</dbReference>
<feature type="non-terminal residue" evidence="1">
    <location>
        <position position="106"/>
    </location>
</feature>
<proteinExistence type="predicted"/>
<evidence type="ECO:0000313" key="1">
    <source>
        <dbReference type="EMBL" id="SDM76986.1"/>
    </source>
</evidence>
<dbReference type="AlphaFoldDB" id="A0A1G9VYJ3"/>
<protein>
    <submittedName>
        <fullName evidence="1">Type VI secretion system secreted protein VgrG</fullName>
    </submittedName>
</protein>